<accession>C0KZ41</accession>
<comment type="pathway">
    <text evidence="3 7">Amino-sugar metabolism; N-acetylneuraminate degradation; D-fructose 6-phosphate from N-acetylneuraminate: step 3/5.</text>
</comment>
<dbReference type="InterPro" id="IPR007260">
    <property type="entry name" value="NanE"/>
</dbReference>
<keyword evidence="5 7" id="KW-0413">Isomerase</keyword>
<organism evidence="8">
    <name type="scientific">Mycoplasmopsis synoviae</name>
    <name type="common">Mycoplasma synoviae</name>
    <dbReference type="NCBI Taxonomy" id="2109"/>
    <lineage>
        <taxon>Bacteria</taxon>
        <taxon>Bacillati</taxon>
        <taxon>Mycoplasmatota</taxon>
        <taxon>Mycoplasmoidales</taxon>
        <taxon>Metamycoplasmataceae</taxon>
        <taxon>Mycoplasmopsis</taxon>
    </lineage>
</organism>
<evidence type="ECO:0000256" key="1">
    <source>
        <dbReference type="ARBA" id="ARBA00000056"/>
    </source>
</evidence>
<dbReference type="UniPathway" id="UPA00629">
    <property type="reaction ID" value="UER00682"/>
</dbReference>
<reference evidence="8" key="1">
    <citation type="journal article" date="2008" name="Microb. Pathog.">
        <title>Genetic variation in sialidase and linkage to N-acetylneuraminate catabolism in Mycoplasma synoviae.</title>
        <authorList>
            <person name="May M."/>
            <person name="Brown D.R."/>
        </authorList>
    </citation>
    <scope>NUCLEOTIDE SEQUENCE</scope>
    <source>
        <strain evidence="8">FMT33</strain>
        <strain evidence="9">K3344</strain>
    </source>
</reference>
<evidence type="ECO:0000313" key="9">
    <source>
        <dbReference type="EMBL" id="ACN42862.1"/>
    </source>
</evidence>
<comment type="catalytic activity">
    <reaction evidence="1 7">
        <text>an N-acyl-D-glucosamine 6-phosphate = an N-acyl-D-mannosamine 6-phosphate</text>
        <dbReference type="Rhea" id="RHEA:23932"/>
        <dbReference type="ChEBI" id="CHEBI:57599"/>
        <dbReference type="ChEBI" id="CHEBI:57666"/>
        <dbReference type="EC" id="5.1.3.9"/>
    </reaction>
</comment>
<comment type="function">
    <text evidence="2 7">Converts N-acetylmannosamine-6-phosphate (ManNAc-6-P) to N-acetylglucosamine-6-phosphate (GlcNAc-6-P).</text>
</comment>
<dbReference type="GO" id="GO:0005829">
    <property type="term" value="C:cytosol"/>
    <property type="evidence" value="ECO:0007669"/>
    <property type="project" value="TreeGrafter"/>
</dbReference>
<dbReference type="CDD" id="cd04729">
    <property type="entry name" value="NanE"/>
    <property type="match status" value="1"/>
</dbReference>
<proteinExistence type="inferred from homology"/>
<evidence type="ECO:0000256" key="3">
    <source>
        <dbReference type="ARBA" id="ARBA00005081"/>
    </source>
</evidence>
<dbReference type="NCBIfam" id="NF002231">
    <property type="entry name" value="PRK01130.1"/>
    <property type="match status" value="1"/>
</dbReference>
<evidence type="ECO:0000256" key="6">
    <source>
        <dbReference type="ARBA" id="ARBA00023277"/>
    </source>
</evidence>
<name>C0KZ41_MYCSY</name>
<dbReference type="Gene3D" id="3.20.20.70">
    <property type="entry name" value="Aldolase class I"/>
    <property type="match status" value="1"/>
</dbReference>
<dbReference type="EMBL" id="FJ648552">
    <property type="protein sequence ID" value="ACN42862.1"/>
    <property type="molecule type" value="Genomic_DNA"/>
</dbReference>
<dbReference type="InterPro" id="IPR011060">
    <property type="entry name" value="RibuloseP-bd_barrel"/>
</dbReference>
<dbReference type="PANTHER" id="PTHR36204">
    <property type="entry name" value="N-ACETYLMANNOSAMINE-6-PHOSPHATE 2-EPIMERASE-RELATED"/>
    <property type="match status" value="1"/>
</dbReference>
<dbReference type="GO" id="GO:0019262">
    <property type="term" value="P:N-acetylneuraminate catabolic process"/>
    <property type="evidence" value="ECO:0007669"/>
    <property type="project" value="UniProtKB-UniRule"/>
</dbReference>
<dbReference type="GO" id="GO:0047465">
    <property type="term" value="F:N-acylglucosamine-6-phosphate 2-epimerase activity"/>
    <property type="evidence" value="ECO:0007669"/>
    <property type="project" value="UniProtKB-EC"/>
</dbReference>
<dbReference type="EMBL" id="FJ648551">
    <property type="protein sequence ID" value="ACN42856.1"/>
    <property type="molecule type" value="Genomic_DNA"/>
</dbReference>
<dbReference type="HAMAP" id="MF_01235">
    <property type="entry name" value="ManNAc6P_epimer"/>
    <property type="match status" value="1"/>
</dbReference>
<dbReference type="InterPro" id="IPR013785">
    <property type="entry name" value="Aldolase_TIM"/>
</dbReference>
<dbReference type="GO" id="GO:0006053">
    <property type="term" value="P:N-acetylmannosamine catabolic process"/>
    <property type="evidence" value="ECO:0007669"/>
    <property type="project" value="TreeGrafter"/>
</dbReference>
<dbReference type="AlphaFoldDB" id="C0KZ41"/>
<evidence type="ECO:0000256" key="5">
    <source>
        <dbReference type="ARBA" id="ARBA00023235"/>
    </source>
</evidence>
<comment type="similarity">
    <text evidence="4 7">Belongs to the NanE family.</text>
</comment>
<gene>
    <name evidence="7 8" type="primary">nanE</name>
</gene>
<protein>
    <recommendedName>
        <fullName evidence="7">Putative N-acetylmannosamine-6-phosphate 2-epimerase</fullName>
        <ecNumber evidence="7">5.1.3.9</ecNumber>
    </recommendedName>
    <alternativeName>
        <fullName evidence="7">ManNAc-6-P epimerase</fullName>
    </alternativeName>
</protein>
<evidence type="ECO:0000256" key="4">
    <source>
        <dbReference type="ARBA" id="ARBA00007439"/>
    </source>
</evidence>
<dbReference type="EC" id="5.1.3.9" evidence="7"/>
<dbReference type="GO" id="GO:0005975">
    <property type="term" value="P:carbohydrate metabolic process"/>
    <property type="evidence" value="ECO:0007669"/>
    <property type="project" value="UniProtKB-UniRule"/>
</dbReference>
<sequence>MIMKNFNAKFIVSCQALENEPMYGKTTVLKMARSAMQGGAQGIRTSQVSNINLILKENFKVPVIGIIKKNYPDSEVFITPTLSELKKLIKTKVDIIALDATLRERPKQDLKFLVEYFKKNKAKNQKLMADCATLEEMQNAISLGFDIISSTLRGYTQETKNKSNTEKGFIFLKKAIKLAHDSNKIFIAEGGFNTPELARKALLLNSDAVVVGSAITRPQFITKQFKDIIFKDA</sequence>
<dbReference type="PANTHER" id="PTHR36204:SF1">
    <property type="entry name" value="N-ACETYLMANNOSAMINE-6-PHOSPHATE 2-EPIMERASE-RELATED"/>
    <property type="match status" value="1"/>
</dbReference>
<keyword evidence="6 7" id="KW-0119">Carbohydrate metabolism</keyword>
<evidence type="ECO:0000256" key="2">
    <source>
        <dbReference type="ARBA" id="ARBA00002147"/>
    </source>
</evidence>
<reference evidence="8" key="2">
    <citation type="submission" date="2009-01" db="EMBL/GenBank/DDBJ databases">
        <authorList>
            <person name="May M.A."/>
            <person name="Brown D.R."/>
        </authorList>
    </citation>
    <scope>NUCLEOTIDE SEQUENCE</scope>
    <source>
        <strain evidence="8">FMT33</strain>
        <strain evidence="9">K3344</strain>
    </source>
</reference>
<evidence type="ECO:0000313" key="8">
    <source>
        <dbReference type="EMBL" id="ACN42856.1"/>
    </source>
</evidence>
<dbReference type="SUPFAM" id="SSF51366">
    <property type="entry name" value="Ribulose-phoshate binding barrel"/>
    <property type="match status" value="1"/>
</dbReference>
<dbReference type="Pfam" id="PF04131">
    <property type="entry name" value="NanE"/>
    <property type="match status" value="1"/>
</dbReference>
<evidence type="ECO:0000256" key="7">
    <source>
        <dbReference type="HAMAP-Rule" id="MF_01235"/>
    </source>
</evidence>